<evidence type="ECO:0000313" key="3">
    <source>
        <dbReference type="Proteomes" id="UP000515908"/>
    </source>
</evidence>
<accession>A0A7G2CEU2</accession>
<dbReference type="VEuPathDB" id="TriTrypDB:ADEAN_000534100"/>
<feature type="region of interest" description="Disordered" evidence="1">
    <location>
        <begin position="110"/>
        <end position="131"/>
    </location>
</feature>
<sequence length="249" mass="28781">MSDRSWGKNLYLRVTNKRGREGEEIDTGRQFVKVKADLSTSYVFQLLNKGHAALHKKGDVVMNCRVDDAEEFLEVDDVLSDDRCLTGESVTGSRDTTDTALYILTYRQTDWSDPGEEPEPHHRPGTKRSRENMPVYNICPIKFKRDTSCITMSLPEIINEYELQYVEEDELPAKDNYVYYDHRKDDEYDSNAEDLSLNDYPDDEDRDDHSQMSDLYAMDEGVSRRGGHYGFYNESDYTDGALSEGWQSD</sequence>
<dbReference type="AlphaFoldDB" id="A0A7G2CEU2"/>
<protein>
    <submittedName>
        <fullName evidence="2">Uncharacterized protein</fullName>
    </submittedName>
</protein>
<dbReference type="Proteomes" id="UP000515908">
    <property type="component" value="Chromosome 09"/>
</dbReference>
<evidence type="ECO:0000256" key="1">
    <source>
        <dbReference type="SAM" id="MobiDB-lite"/>
    </source>
</evidence>
<dbReference type="EMBL" id="LR877153">
    <property type="protein sequence ID" value="CAD2217855.1"/>
    <property type="molecule type" value="Genomic_DNA"/>
</dbReference>
<keyword evidence="3" id="KW-1185">Reference proteome</keyword>
<reference evidence="2 3" key="1">
    <citation type="submission" date="2020-08" db="EMBL/GenBank/DDBJ databases">
        <authorList>
            <person name="Newling K."/>
            <person name="Davey J."/>
            <person name="Forrester S."/>
        </authorList>
    </citation>
    <scope>NUCLEOTIDE SEQUENCE [LARGE SCALE GENOMIC DNA]</scope>
    <source>
        <strain evidence="3">Crithidia deanei Carvalho (ATCC PRA-265)</strain>
    </source>
</reference>
<organism evidence="2 3">
    <name type="scientific">Angomonas deanei</name>
    <dbReference type="NCBI Taxonomy" id="59799"/>
    <lineage>
        <taxon>Eukaryota</taxon>
        <taxon>Discoba</taxon>
        <taxon>Euglenozoa</taxon>
        <taxon>Kinetoplastea</taxon>
        <taxon>Metakinetoplastina</taxon>
        <taxon>Trypanosomatida</taxon>
        <taxon>Trypanosomatidae</taxon>
        <taxon>Strigomonadinae</taxon>
        <taxon>Angomonas</taxon>
    </lineage>
</organism>
<proteinExistence type="predicted"/>
<name>A0A7G2CEU2_9TRYP</name>
<feature type="region of interest" description="Disordered" evidence="1">
    <location>
        <begin position="189"/>
        <end position="214"/>
    </location>
</feature>
<gene>
    <name evidence="2" type="ORF">ADEAN_000534100</name>
</gene>
<evidence type="ECO:0000313" key="2">
    <source>
        <dbReference type="EMBL" id="CAD2217855.1"/>
    </source>
</evidence>